<feature type="compositionally biased region" description="Polar residues" evidence="1">
    <location>
        <begin position="319"/>
        <end position="328"/>
    </location>
</feature>
<feature type="compositionally biased region" description="Polar residues" evidence="1">
    <location>
        <begin position="591"/>
        <end position="603"/>
    </location>
</feature>
<dbReference type="Proteomes" id="UP000277580">
    <property type="component" value="Unassembled WGS sequence"/>
</dbReference>
<dbReference type="InParanoid" id="A0A3N4KKM9"/>
<evidence type="ECO:0000256" key="1">
    <source>
        <dbReference type="SAM" id="MobiDB-lite"/>
    </source>
</evidence>
<evidence type="ECO:0000313" key="3">
    <source>
        <dbReference type="Proteomes" id="UP000277580"/>
    </source>
</evidence>
<feature type="region of interest" description="Disordered" evidence="1">
    <location>
        <begin position="318"/>
        <end position="337"/>
    </location>
</feature>
<dbReference type="EMBL" id="ML119138">
    <property type="protein sequence ID" value="RPB11080.1"/>
    <property type="molecule type" value="Genomic_DNA"/>
</dbReference>
<feature type="compositionally biased region" description="Polar residues" evidence="1">
    <location>
        <begin position="262"/>
        <end position="280"/>
    </location>
</feature>
<feature type="region of interest" description="Disordered" evidence="1">
    <location>
        <begin position="1"/>
        <end position="29"/>
    </location>
</feature>
<proteinExistence type="predicted"/>
<feature type="compositionally biased region" description="Polar residues" evidence="1">
    <location>
        <begin position="398"/>
        <end position="419"/>
    </location>
</feature>
<keyword evidence="3" id="KW-1185">Reference proteome</keyword>
<sequence>MESSHQKPTSPRPPPVNTGEERSPSRDISTLQSWIKNKLDTIPSRYSEYDEGMQIIKDAIQQEFAPRHQGIVMLALSKEFYTMGISTTDTGAEIWSRWRYKPQNQIPEESSTTGNNLSKGSLAAQAKSEDENSEFNAEGVSQALPNSDANYWGDLVTPARPQTHTRAKVVYIRSKSPKSPKSGDEGPSDSRLIEHKDVSKGLLINDSASLRASSIDNFHREGDSFENNSTLMRPYGDVESIMATKNYETRLTSTGFKRVITSSKDTPSLGATQPDSNGSSLGPFLPSDTTISRSFGSSPGDVDPASGYYSRLPDIPVDTANNGVNSKNSDVRRGHHASLNLPEFETYSRNTHHEKYTENNWPIEEVRDEYGTLAGNSMKSPNSHLPDTSNRRSKREASPSSVYSFNSDSPHNNPDTSNDMRFKGALPKAHPDYDPGNPYDSASHTYQPEKGIVRPKQPKDFNDNLAWQNKHIGEGRKSFQTRQSLHGENSYKFKSRSEIGEVPADRGATTKFSNLTQPSFTVTKEVIQEEEIDVLGNFNRPTFAVHIPSFGRDSTDEIQKIHAKGNSRPAFLKSFRGAVHDGINMTWKGPTKSQQYNSKPSSKFRTRPIEKNSISGPMHDGNPLQLSGSRSTSDILNTARPIPGAGQIYSNPFQSIGEASNVSLLQRPTGEDITDSGRLPWEYDASAEDPNGNDNTNQVRLYDPESKLGKAMLDPENPTISIGPFQQAALYSWVECSVVQACSDFLGKQQTSLRVSLLKKEVKRWRRNEVKLTDGTKKRDRPVGFMFGMEVQCRLLEGNYKTLVFSGPSKMNPLPTITSWKQMIPSFSPRSFCIPDYVILEHLRMAERILCLFGPGYWDKTLFEKKRSDAVECIINAGKTQAESDEEEKMAKLQRKRVEAEEELLAEVGMLSTERRSFEGDEI</sequence>
<evidence type="ECO:0000313" key="2">
    <source>
        <dbReference type="EMBL" id="RPB11080.1"/>
    </source>
</evidence>
<name>A0A3N4KKM9_9PEZI</name>
<feature type="region of interest" description="Disordered" evidence="1">
    <location>
        <begin position="105"/>
        <end position="139"/>
    </location>
</feature>
<feature type="region of interest" description="Disordered" evidence="1">
    <location>
        <begin position="262"/>
        <end position="307"/>
    </location>
</feature>
<gene>
    <name evidence="2" type="ORF">P167DRAFT_575662</name>
</gene>
<feature type="region of interest" description="Disordered" evidence="1">
    <location>
        <begin position="373"/>
        <end position="446"/>
    </location>
</feature>
<feature type="compositionally biased region" description="Polar residues" evidence="1">
    <location>
        <begin position="287"/>
        <end position="297"/>
    </location>
</feature>
<dbReference type="OrthoDB" id="5362648at2759"/>
<protein>
    <submittedName>
        <fullName evidence="2">Uncharacterized protein</fullName>
    </submittedName>
</protein>
<reference evidence="2 3" key="1">
    <citation type="journal article" date="2018" name="Nat. Ecol. Evol.">
        <title>Pezizomycetes genomes reveal the molecular basis of ectomycorrhizal truffle lifestyle.</title>
        <authorList>
            <person name="Murat C."/>
            <person name="Payen T."/>
            <person name="Noel B."/>
            <person name="Kuo A."/>
            <person name="Morin E."/>
            <person name="Chen J."/>
            <person name="Kohler A."/>
            <person name="Krizsan K."/>
            <person name="Balestrini R."/>
            <person name="Da Silva C."/>
            <person name="Montanini B."/>
            <person name="Hainaut M."/>
            <person name="Levati E."/>
            <person name="Barry K.W."/>
            <person name="Belfiori B."/>
            <person name="Cichocki N."/>
            <person name="Clum A."/>
            <person name="Dockter R.B."/>
            <person name="Fauchery L."/>
            <person name="Guy J."/>
            <person name="Iotti M."/>
            <person name="Le Tacon F."/>
            <person name="Lindquist E.A."/>
            <person name="Lipzen A."/>
            <person name="Malagnac F."/>
            <person name="Mello A."/>
            <person name="Molinier V."/>
            <person name="Miyauchi S."/>
            <person name="Poulain J."/>
            <person name="Riccioni C."/>
            <person name="Rubini A."/>
            <person name="Sitrit Y."/>
            <person name="Splivallo R."/>
            <person name="Traeger S."/>
            <person name="Wang M."/>
            <person name="Zifcakova L."/>
            <person name="Wipf D."/>
            <person name="Zambonelli A."/>
            <person name="Paolocci F."/>
            <person name="Nowrousian M."/>
            <person name="Ottonello S."/>
            <person name="Baldrian P."/>
            <person name="Spatafora J.W."/>
            <person name="Henrissat B."/>
            <person name="Nagy L.G."/>
            <person name="Aury J.M."/>
            <person name="Wincker P."/>
            <person name="Grigoriev I.V."/>
            <person name="Bonfante P."/>
            <person name="Martin F.M."/>
        </authorList>
    </citation>
    <scope>NUCLEOTIDE SEQUENCE [LARGE SCALE GENOMIC DNA]</scope>
    <source>
        <strain evidence="2 3">CCBAS932</strain>
    </source>
</reference>
<feature type="region of interest" description="Disordered" evidence="1">
    <location>
        <begin position="588"/>
        <end position="629"/>
    </location>
</feature>
<feature type="compositionally biased region" description="Polar residues" evidence="1">
    <location>
        <begin position="105"/>
        <end position="119"/>
    </location>
</feature>
<feature type="region of interest" description="Disordered" evidence="1">
    <location>
        <begin position="171"/>
        <end position="194"/>
    </location>
</feature>
<feature type="compositionally biased region" description="Polar residues" evidence="1">
    <location>
        <begin position="374"/>
        <end position="388"/>
    </location>
</feature>
<organism evidence="2 3">
    <name type="scientific">Morchella conica CCBAS932</name>
    <dbReference type="NCBI Taxonomy" id="1392247"/>
    <lineage>
        <taxon>Eukaryota</taxon>
        <taxon>Fungi</taxon>
        <taxon>Dikarya</taxon>
        <taxon>Ascomycota</taxon>
        <taxon>Pezizomycotina</taxon>
        <taxon>Pezizomycetes</taxon>
        <taxon>Pezizales</taxon>
        <taxon>Morchellaceae</taxon>
        <taxon>Morchella</taxon>
    </lineage>
</organism>
<dbReference type="AlphaFoldDB" id="A0A3N4KKM9"/>
<accession>A0A3N4KKM9</accession>
<dbReference type="STRING" id="1392247.A0A3N4KKM9"/>